<reference evidence="2" key="1">
    <citation type="journal article" date="2019" name="Curr. Biol.">
        <title>Genome Sequence of Striga asiatica Provides Insight into the Evolution of Plant Parasitism.</title>
        <authorList>
            <person name="Yoshida S."/>
            <person name="Kim S."/>
            <person name="Wafula E.K."/>
            <person name="Tanskanen J."/>
            <person name="Kim Y.M."/>
            <person name="Honaas L."/>
            <person name="Yang Z."/>
            <person name="Spallek T."/>
            <person name="Conn C.E."/>
            <person name="Ichihashi Y."/>
            <person name="Cheong K."/>
            <person name="Cui S."/>
            <person name="Der J.P."/>
            <person name="Gundlach H."/>
            <person name="Jiao Y."/>
            <person name="Hori C."/>
            <person name="Ishida J.K."/>
            <person name="Kasahara H."/>
            <person name="Kiba T."/>
            <person name="Kim M.S."/>
            <person name="Koo N."/>
            <person name="Laohavisit A."/>
            <person name="Lee Y.H."/>
            <person name="Lumba S."/>
            <person name="McCourt P."/>
            <person name="Mortimer J.C."/>
            <person name="Mutuku J.M."/>
            <person name="Nomura T."/>
            <person name="Sasaki-Sekimoto Y."/>
            <person name="Seto Y."/>
            <person name="Wang Y."/>
            <person name="Wakatake T."/>
            <person name="Sakakibara H."/>
            <person name="Demura T."/>
            <person name="Yamaguchi S."/>
            <person name="Yoneyama K."/>
            <person name="Manabe R.I."/>
            <person name="Nelson D.C."/>
            <person name="Schulman A.H."/>
            <person name="Timko M.P."/>
            <person name="dePamphilis C.W."/>
            <person name="Choi D."/>
            <person name="Shirasu K."/>
        </authorList>
    </citation>
    <scope>NUCLEOTIDE SEQUENCE [LARGE SCALE GENOMIC DNA]</scope>
    <source>
        <strain evidence="2">cv. UVA1</strain>
    </source>
</reference>
<proteinExistence type="predicted"/>
<dbReference type="AlphaFoldDB" id="A0A5A7RAM9"/>
<accession>A0A5A7RAM9</accession>
<feature type="non-terminal residue" evidence="1">
    <location>
        <position position="126"/>
    </location>
</feature>
<dbReference type="EMBL" id="BKCP01011403">
    <property type="protein sequence ID" value="GER54669.1"/>
    <property type="molecule type" value="Genomic_DNA"/>
</dbReference>
<dbReference type="Proteomes" id="UP000325081">
    <property type="component" value="Unassembled WGS sequence"/>
</dbReference>
<comment type="caution">
    <text evidence="1">The sequence shown here is derived from an EMBL/GenBank/DDBJ whole genome shotgun (WGS) entry which is preliminary data.</text>
</comment>
<gene>
    <name evidence="1" type="ORF">STAS_32282</name>
</gene>
<sequence length="126" mass="14416">RWNWIAAESSQTLTLLASVVRTRTPLILGCGYSFFVGLFTLMGCTREVVGNLYERERRISQHWPHCSDMNRVAINFEKGSTSLLRRKKWLLLLDGNQNPLGLFLERTRTNVAPLNRSPTKGLRLLA</sequence>
<evidence type="ECO:0000313" key="2">
    <source>
        <dbReference type="Proteomes" id="UP000325081"/>
    </source>
</evidence>
<name>A0A5A7RAM9_STRAF</name>
<feature type="non-terminal residue" evidence="1">
    <location>
        <position position="1"/>
    </location>
</feature>
<protein>
    <submittedName>
        <fullName evidence="1">Arid domain-containing protein</fullName>
    </submittedName>
</protein>
<evidence type="ECO:0000313" key="1">
    <source>
        <dbReference type="EMBL" id="GER54669.1"/>
    </source>
</evidence>
<keyword evidence="2" id="KW-1185">Reference proteome</keyword>
<organism evidence="1 2">
    <name type="scientific">Striga asiatica</name>
    <name type="common">Asiatic witchweed</name>
    <name type="synonym">Buchnera asiatica</name>
    <dbReference type="NCBI Taxonomy" id="4170"/>
    <lineage>
        <taxon>Eukaryota</taxon>
        <taxon>Viridiplantae</taxon>
        <taxon>Streptophyta</taxon>
        <taxon>Embryophyta</taxon>
        <taxon>Tracheophyta</taxon>
        <taxon>Spermatophyta</taxon>
        <taxon>Magnoliopsida</taxon>
        <taxon>eudicotyledons</taxon>
        <taxon>Gunneridae</taxon>
        <taxon>Pentapetalae</taxon>
        <taxon>asterids</taxon>
        <taxon>lamiids</taxon>
        <taxon>Lamiales</taxon>
        <taxon>Orobanchaceae</taxon>
        <taxon>Buchnereae</taxon>
        <taxon>Striga</taxon>
    </lineage>
</organism>